<keyword evidence="4" id="KW-0694">RNA-binding</keyword>
<dbReference type="Proteomes" id="UP000503096">
    <property type="component" value="Chromosome"/>
</dbReference>
<dbReference type="InParanoid" id="A0A6M4H6Z3"/>
<dbReference type="GO" id="GO:0005829">
    <property type="term" value="C:cytosol"/>
    <property type="evidence" value="ECO:0007669"/>
    <property type="project" value="TreeGrafter"/>
</dbReference>
<dbReference type="InterPro" id="IPR023153">
    <property type="entry name" value="DarP_sf"/>
</dbReference>
<dbReference type="GO" id="GO:0042254">
    <property type="term" value="P:ribosome biogenesis"/>
    <property type="evidence" value="ECO:0007669"/>
    <property type="project" value="UniProtKB-KW"/>
</dbReference>
<dbReference type="CDD" id="cd16331">
    <property type="entry name" value="YjgA-like"/>
    <property type="match status" value="1"/>
</dbReference>
<dbReference type="InterPro" id="IPR006839">
    <property type="entry name" value="DarP"/>
</dbReference>
<dbReference type="PANTHER" id="PTHR38101">
    <property type="entry name" value="UPF0307 PROTEIN YJGA"/>
    <property type="match status" value="1"/>
</dbReference>
<dbReference type="PANTHER" id="PTHR38101:SF1">
    <property type="entry name" value="UPF0307 PROTEIN YJGA"/>
    <property type="match status" value="1"/>
</dbReference>
<evidence type="ECO:0000256" key="3">
    <source>
        <dbReference type="ARBA" id="ARBA00022730"/>
    </source>
</evidence>
<reference evidence="5 6" key="1">
    <citation type="submission" date="2020-04" db="EMBL/GenBank/DDBJ databases">
        <title>Usitatibacter rugosus gen. nov., sp. nov. and Usitatibacter palustris sp. nov., novel members of Usitatibacteraceae fam. nov. within the order Nitrosomonadales isolated from soil.</title>
        <authorList>
            <person name="Huber K.J."/>
            <person name="Neumann-Schaal M."/>
            <person name="Geppert A."/>
            <person name="Luckner M."/>
            <person name="Wanner G."/>
            <person name="Overmann J."/>
        </authorList>
    </citation>
    <scope>NUCLEOTIDE SEQUENCE [LARGE SCALE GENOMIC DNA]</scope>
    <source>
        <strain evidence="5 6">Swamp67</strain>
    </source>
</reference>
<dbReference type="KEGG" id="upl:DSM104440_01518"/>
<dbReference type="GO" id="GO:0019843">
    <property type="term" value="F:rRNA binding"/>
    <property type="evidence" value="ECO:0007669"/>
    <property type="project" value="UniProtKB-KW"/>
</dbReference>
<evidence type="ECO:0008006" key="7">
    <source>
        <dbReference type="Google" id="ProtNLM"/>
    </source>
</evidence>
<dbReference type="Pfam" id="PF04751">
    <property type="entry name" value="DarP"/>
    <property type="match status" value="1"/>
</dbReference>
<keyword evidence="6" id="KW-1185">Reference proteome</keyword>
<gene>
    <name evidence="5" type="ORF">DSM104440_01518</name>
</gene>
<name>A0A6M4H6Z3_9PROT</name>
<dbReference type="SUPFAM" id="SSF158710">
    <property type="entry name" value="PSPTO4464-like"/>
    <property type="match status" value="1"/>
</dbReference>
<dbReference type="NCBIfam" id="NF003593">
    <property type="entry name" value="PRK05255.1-1"/>
    <property type="match status" value="1"/>
</dbReference>
<keyword evidence="2" id="KW-0690">Ribosome biogenesis</keyword>
<keyword evidence="3" id="KW-0699">rRNA-binding</keyword>
<dbReference type="FunCoup" id="A0A6M4H6Z3">
    <property type="interactions" value="72"/>
</dbReference>
<proteinExistence type="predicted"/>
<sequence>MLDIQNVGKALTKLSNEELSRMTLPENLREAVVAARQFNKHEAIRRQLQYIGRIMRDLDVAPIAEQIAAIHAPSKRDTALFHRAEKWRTDLMKDPTAMARFLKEFPEANTRRLQALADAANAERDADRAPKFYRELFHAINTLLQEQLRRDK</sequence>
<keyword evidence="1" id="KW-0963">Cytoplasm</keyword>
<dbReference type="Gene3D" id="1.10.60.30">
    <property type="entry name" value="PSPTO4464-like domains"/>
    <property type="match status" value="2"/>
</dbReference>
<accession>A0A6M4H6Z3</accession>
<organism evidence="5 6">
    <name type="scientific">Usitatibacter palustris</name>
    <dbReference type="NCBI Taxonomy" id="2732487"/>
    <lineage>
        <taxon>Bacteria</taxon>
        <taxon>Pseudomonadati</taxon>
        <taxon>Pseudomonadota</taxon>
        <taxon>Betaproteobacteria</taxon>
        <taxon>Nitrosomonadales</taxon>
        <taxon>Usitatibacteraceae</taxon>
        <taxon>Usitatibacter</taxon>
    </lineage>
</organism>
<dbReference type="AlphaFoldDB" id="A0A6M4H6Z3"/>
<protein>
    <recommendedName>
        <fullName evidence="7">Ribosome-associated protein</fullName>
    </recommendedName>
</protein>
<evidence type="ECO:0000313" key="6">
    <source>
        <dbReference type="Proteomes" id="UP000503096"/>
    </source>
</evidence>
<evidence type="ECO:0000313" key="5">
    <source>
        <dbReference type="EMBL" id="QJR14708.1"/>
    </source>
</evidence>
<evidence type="ECO:0000256" key="2">
    <source>
        <dbReference type="ARBA" id="ARBA00022517"/>
    </source>
</evidence>
<evidence type="ECO:0000256" key="1">
    <source>
        <dbReference type="ARBA" id="ARBA00022490"/>
    </source>
</evidence>
<dbReference type="EMBL" id="CP053073">
    <property type="protein sequence ID" value="QJR14708.1"/>
    <property type="molecule type" value="Genomic_DNA"/>
</dbReference>
<dbReference type="PIRSF" id="PIRSF016183">
    <property type="entry name" value="UCP016183"/>
    <property type="match status" value="1"/>
</dbReference>
<evidence type="ECO:0000256" key="4">
    <source>
        <dbReference type="ARBA" id="ARBA00022884"/>
    </source>
</evidence>